<protein>
    <submittedName>
        <fullName evidence="1">Uncharacterized protein</fullName>
    </submittedName>
</protein>
<accession>A0A6B7ZFY7</accession>
<proteinExistence type="predicted"/>
<organism evidence="1 2">
    <name type="scientific">Klebsiella phage N1M2</name>
    <dbReference type="NCBI Taxonomy" id="2664939"/>
    <lineage>
        <taxon>Viruses</taxon>
        <taxon>Duplodnaviria</taxon>
        <taxon>Heunggongvirae</taxon>
        <taxon>Uroviricota</taxon>
        <taxon>Caudoviricetes</taxon>
        <taxon>Chimalliviridae</taxon>
        <taxon>Nimduovirus</taxon>
        <taxon>Nimduovirus N1M2</taxon>
    </lineage>
</organism>
<gene>
    <name evidence="1" type="ORF">N1M2_178</name>
</gene>
<evidence type="ECO:0000313" key="2">
    <source>
        <dbReference type="Proteomes" id="UP000464669"/>
    </source>
</evidence>
<keyword evidence="2" id="KW-1185">Reference proteome</keyword>
<evidence type="ECO:0000313" key="1">
    <source>
        <dbReference type="EMBL" id="QGH72041.1"/>
    </source>
</evidence>
<dbReference type="Proteomes" id="UP000464669">
    <property type="component" value="Segment"/>
</dbReference>
<sequence>MELKFLFGNTHLVKINHDDVKENAEIKPAILLTRKVDIVQHSDMANRTQFMGVTNGGFVRRFRKPSGSIWYGESVSCRVSTDESMEKVYRALVEQNNYWYFEFEMYGEKHAIFMACPEGYYPCSIISGIEWKPCDHKEMYDIISVEDEANCW</sequence>
<name>A0A6B7ZFY7_9CAUD</name>
<reference evidence="1 2" key="1">
    <citation type="submission" date="2019-11" db="EMBL/GenBank/DDBJ databases">
        <authorList>
            <person name="Lewis R."/>
            <person name="Clooney A.G."/>
            <person name="Stockdale S.R."/>
            <person name="Buttimer C."/>
            <person name="Draper L.A."/>
            <person name="Ross R.P."/>
            <person name="Hill C."/>
        </authorList>
    </citation>
    <scope>NUCLEOTIDE SEQUENCE [LARGE SCALE GENOMIC DNA]</scope>
</reference>
<dbReference type="EMBL" id="MN642089">
    <property type="protein sequence ID" value="QGH72041.1"/>
    <property type="molecule type" value="Genomic_DNA"/>
</dbReference>